<evidence type="ECO:0000313" key="7">
    <source>
        <dbReference type="EMBL" id="MEL0611845.1"/>
    </source>
</evidence>
<evidence type="ECO:0000313" key="8">
    <source>
        <dbReference type="Proteomes" id="UP001379949"/>
    </source>
</evidence>
<dbReference type="Proteomes" id="UP001379949">
    <property type="component" value="Unassembled WGS sequence"/>
</dbReference>
<evidence type="ECO:0000256" key="3">
    <source>
        <dbReference type="ARBA" id="ARBA00022729"/>
    </source>
</evidence>
<keyword evidence="5" id="KW-0998">Cell outer membrane</keyword>
<keyword evidence="3 6" id="KW-0732">Signal</keyword>
<dbReference type="InterPro" id="IPR010583">
    <property type="entry name" value="MipA"/>
</dbReference>
<dbReference type="PANTHER" id="PTHR38776">
    <property type="entry name" value="MLTA-INTERACTING PROTEIN-RELATED"/>
    <property type="match status" value="1"/>
</dbReference>
<organism evidence="7 8">
    <name type="scientific">Marinomonas arenicola</name>
    <dbReference type="NCBI Taxonomy" id="569601"/>
    <lineage>
        <taxon>Bacteria</taxon>
        <taxon>Pseudomonadati</taxon>
        <taxon>Pseudomonadota</taxon>
        <taxon>Gammaproteobacteria</taxon>
        <taxon>Oceanospirillales</taxon>
        <taxon>Oceanospirillaceae</taxon>
        <taxon>Marinomonas</taxon>
    </lineage>
</organism>
<dbReference type="InterPro" id="IPR036709">
    <property type="entry name" value="Autotransporte_beta_dom_sf"/>
</dbReference>
<dbReference type="RefSeq" id="WP_341566119.1">
    <property type="nucleotide sequence ID" value="NZ_JBAKAR010000001.1"/>
</dbReference>
<keyword evidence="4" id="KW-0472">Membrane</keyword>
<dbReference type="Pfam" id="PF06629">
    <property type="entry name" value="MipA"/>
    <property type="match status" value="1"/>
</dbReference>
<evidence type="ECO:0000256" key="2">
    <source>
        <dbReference type="ARBA" id="ARBA00005722"/>
    </source>
</evidence>
<comment type="subcellular location">
    <subcellularLocation>
        <location evidence="1">Cell outer membrane</location>
    </subcellularLocation>
</comment>
<proteinExistence type="inferred from homology"/>
<evidence type="ECO:0000256" key="5">
    <source>
        <dbReference type="ARBA" id="ARBA00023237"/>
    </source>
</evidence>
<dbReference type="SUPFAM" id="SSF56935">
    <property type="entry name" value="Porins"/>
    <property type="match status" value="1"/>
</dbReference>
<evidence type="ECO:0000256" key="6">
    <source>
        <dbReference type="SAM" id="SignalP"/>
    </source>
</evidence>
<keyword evidence="8" id="KW-1185">Reference proteome</keyword>
<comment type="similarity">
    <text evidence="2">Belongs to the MipA/OmpV family.</text>
</comment>
<feature type="signal peptide" evidence="6">
    <location>
        <begin position="1"/>
        <end position="24"/>
    </location>
</feature>
<feature type="chain" id="PRO_5046867494" evidence="6">
    <location>
        <begin position="25"/>
        <end position="250"/>
    </location>
</feature>
<name>A0ABU9G049_9GAMM</name>
<protein>
    <submittedName>
        <fullName evidence="7">MipA/OmpV family protein</fullName>
    </submittedName>
</protein>
<comment type="caution">
    <text evidence="7">The sequence shown here is derived from an EMBL/GenBank/DDBJ whole genome shotgun (WGS) entry which is preliminary data.</text>
</comment>
<evidence type="ECO:0000256" key="1">
    <source>
        <dbReference type="ARBA" id="ARBA00004442"/>
    </source>
</evidence>
<dbReference type="Gene3D" id="2.40.128.130">
    <property type="entry name" value="Autotransporter beta-domain"/>
    <property type="match status" value="1"/>
</dbReference>
<dbReference type="PANTHER" id="PTHR38776:SF1">
    <property type="entry name" value="MLTA-INTERACTING PROTEIN-RELATED"/>
    <property type="match status" value="1"/>
</dbReference>
<reference evidence="7 8" key="1">
    <citation type="submission" date="2024-02" db="EMBL/GenBank/DDBJ databases">
        <title>Bacteria isolated from the canopy kelp, Nereocystis luetkeana.</title>
        <authorList>
            <person name="Pfister C.A."/>
            <person name="Younker I.T."/>
            <person name="Light S.H."/>
        </authorList>
    </citation>
    <scope>NUCLEOTIDE SEQUENCE [LARGE SCALE GENOMIC DNA]</scope>
    <source>
        <strain evidence="7 8">TI.4.07</strain>
    </source>
</reference>
<dbReference type="EMBL" id="JBAKAR010000001">
    <property type="protein sequence ID" value="MEL0611845.1"/>
    <property type="molecule type" value="Genomic_DNA"/>
</dbReference>
<gene>
    <name evidence="7" type="ORF">V6242_01705</name>
</gene>
<sequence>MISRRNMGILIAALLPLSPAMAMADSGDFSVGAMGIYATSIYKDTDSDTKVLPFVAYTGEHFYLKGPELGYNFLPNHSKRNIGVGLGYHFAEFDPDDSDDKNIQKLDDRDDSVMAIMHAKIGFFSAKLAQDISDTNRGYYAEVGAGYPIQVQKWRLIPSIHYRYMSSEMSDYQLGISSSEAAKTSGAISAYNAPSTTMTRVTLNSFYPITQSLTVNLSATYVKYNSNVLDSPIVEKDHKSIARAGIIYKF</sequence>
<evidence type="ECO:0000256" key="4">
    <source>
        <dbReference type="ARBA" id="ARBA00023136"/>
    </source>
</evidence>
<accession>A0ABU9G049</accession>